<dbReference type="AlphaFoldDB" id="A0A6A6TWS1"/>
<feature type="compositionally biased region" description="Basic and acidic residues" evidence="1">
    <location>
        <begin position="1"/>
        <end position="24"/>
    </location>
</feature>
<proteinExistence type="predicted"/>
<organism evidence="2 3">
    <name type="scientific">Microthyrium microscopicum</name>
    <dbReference type="NCBI Taxonomy" id="703497"/>
    <lineage>
        <taxon>Eukaryota</taxon>
        <taxon>Fungi</taxon>
        <taxon>Dikarya</taxon>
        <taxon>Ascomycota</taxon>
        <taxon>Pezizomycotina</taxon>
        <taxon>Dothideomycetes</taxon>
        <taxon>Dothideomycetes incertae sedis</taxon>
        <taxon>Microthyriales</taxon>
        <taxon>Microthyriaceae</taxon>
        <taxon>Microthyrium</taxon>
    </lineage>
</organism>
<name>A0A6A6TWS1_9PEZI</name>
<gene>
    <name evidence="2" type="ORF">BT63DRAFT_460718</name>
</gene>
<keyword evidence="3" id="KW-1185">Reference proteome</keyword>
<evidence type="ECO:0000313" key="3">
    <source>
        <dbReference type="Proteomes" id="UP000799302"/>
    </source>
</evidence>
<feature type="compositionally biased region" description="Basic residues" evidence="1">
    <location>
        <begin position="359"/>
        <end position="368"/>
    </location>
</feature>
<feature type="compositionally biased region" description="Acidic residues" evidence="1">
    <location>
        <begin position="160"/>
        <end position="177"/>
    </location>
</feature>
<accession>A0A6A6TWS1</accession>
<feature type="region of interest" description="Disordered" evidence="1">
    <location>
        <begin position="1"/>
        <end position="37"/>
    </location>
</feature>
<feature type="compositionally biased region" description="Acidic residues" evidence="1">
    <location>
        <begin position="25"/>
        <end position="37"/>
    </location>
</feature>
<dbReference type="EMBL" id="MU004244">
    <property type="protein sequence ID" value="KAF2663607.1"/>
    <property type="molecule type" value="Genomic_DNA"/>
</dbReference>
<evidence type="ECO:0000256" key="1">
    <source>
        <dbReference type="SAM" id="MobiDB-lite"/>
    </source>
</evidence>
<dbReference type="Proteomes" id="UP000799302">
    <property type="component" value="Unassembled WGS sequence"/>
</dbReference>
<feature type="region of interest" description="Disordered" evidence="1">
    <location>
        <begin position="128"/>
        <end position="182"/>
    </location>
</feature>
<evidence type="ECO:0000313" key="2">
    <source>
        <dbReference type="EMBL" id="KAF2663607.1"/>
    </source>
</evidence>
<protein>
    <submittedName>
        <fullName evidence="2">Uncharacterized protein</fullName>
    </submittedName>
</protein>
<feature type="region of interest" description="Disordered" evidence="1">
    <location>
        <begin position="54"/>
        <end position="86"/>
    </location>
</feature>
<reference evidence="2" key="1">
    <citation type="journal article" date="2020" name="Stud. Mycol.">
        <title>101 Dothideomycetes genomes: a test case for predicting lifestyles and emergence of pathogens.</title>
        <authorList>
            <person name="Haridas S."/>
            <person name="Albert R."/>
            <person name="Binder M."/>
            <person name="Bloem J."/>
            <person name="Labutti K."/>
            <person name="Salamov A."/>
            <person name="Andreopoulos B."/>
            <person name="Baker S."/>
            <person name="Barry K."/>
            <person name="Bills G."/>
            <person name="Bluhm B."/>
            <person name="Cannon C."/>
            <person name="Castanera R."/>
            <person name="Culley D."/>
            <person name="Daum C."/>
            <person name="Ezra D."/>
            <person name="Gonzalez J."/>
            <person name="Henrissat B."/>
            <person name="Kuo A."/>
            <person name="Liang C."/>
            <person name="Lipzen A."/>
            <person name="Lutzoni F."/>
            <person name="Magnuson J."/>
            <person name="Mondo S."/>
            <person name="Nolan M."/>
            <person name="Ohm R."/>
            <person name="Pangilinan J."/>
            <person name="Park H.-J."/>
            <person name="Ramirez L."/>
            <person name="Alfaro M."/>
            <person name="Sun H."/>
            <person name="Tritt A."/>
            <person name="Yoshinaga Y."/>
            <person name="Zwiers L.-H."/>
            <person name="Turgeon B."/>
            <person name="Goodwin S."/>
            <person name="Spatafora J."/>
            <person name="Crous P."/>
            <person name="Grigoriev I."/>
        </authorList>
    </citation>
    <scope>NUCLEOTIDE SEQUENCE</scope>
    <source>
        <strain evidence="2">CBS 115976</strain>
    </source>
</reference>
<feature type="compositionally biased region" description="Basic and acidic residues" evidence="1">
    <location>
        <begin position="338"/>
        <end position="350"/>
    </location>
</feature>
<feature type="region of interest" description="Disordered" evidence="1">
    <location>
        <begin position="331"/>
        <end position="368"/>
    </location>
</feature>
<sequence length="368" mass="41609">MSFNHEHDGSSYYEDTKSSVREEEANPQDDFDPSEYLDFDPDFVSFRQANLALRRNSHTSHYSKELSQSNRYGTSDHLRAHPQPAVARPIDLVKDGNTDSIVFPAQNEDFHFEDNPMAPDYLFPTRASRTSQKRSYETVFEGTDQQESDGDDGEMKQEEPDSDDDAYGEEADSDTEEYTLPKLGPSIPDWVVIRALGGHYPPKVKITTKTQLPDPAELQMKDLPVVEDPTPYKDGVTRYILLGCKFCDGGNCRAAVSKNGTARRLTFISSQRALQEHLASTHGLTPSDEDWKPLKKTERGGWDFINRVCNVGIITEDEKGSIVPKPVWVKLHPSKKKARDEGTADKDHRRATGQLPPLKPRKKRVKKE</sequence>